<organism evidence="1 2">
    <name type="scientific">Punica granatum</name>
    <name type="common">Pomegranate</name>
    <dbReference type="NCBI Taxonomy" id="22663"/>
    <lineage>
        <taxon>Eukaryota</taxon>
        <taxon>Viridiplantae</taxon>
        <taxon>Streptophyta</taxon>
        <taxon>Embryophyta</taxon>
        <taxon>Tracheophyta</taxon>
        <taxon>Spermatophyta</taxon>
        <taxon>Magnoliopsida</taxon>
        <taxon>eudicotyledons</taxon>
        <taxon>Gunneridae</taxon>
        <taxon>Pentapetalae</taxon>
        <taxon>rosids</taxon>
        <taxon>malvids</taxon>
        <taxon>Myrtales</taxon>
        <taxon>Lythraceae</taxon>
        <taxon>Punica</taxon>
    </lineage>
</organism>
<dbReference type="Proteomes" id="UP000233551">
    <property type="component" value="Unassembled WGS sequence"/>
</dbReference>
<evidence type="ECO:0000313" key="1">
    <source>
        <dbReference type="EMBL" id="PKI71785.1"/>
    </source>
</evidence>
<reference evidence="1 2" key="1">
    <citation type="submission" date="2017-11" db="EMBL/GenBank/DDBJ databases">
        <title>De-novo sequencing of pomegranate (Punica granatum L.) genome.</title>
        <authorList>
            <person name="Akparov Z."/>
            <person name="Amiraslanov A."/>
            <person name="Hajiyeva S."/>
            <person name="Abbasov M."/>
            <person name="Kaur K."/>
            <person name="Hamwieh A."/>
            <person name="Solovyev V."/>
            <person name="Salamov A."/>
            <person name="Braich B."/>
            <person name="Kosarev P."/>
            <person name="Mahmoud A."/>
            <person name="Hajiyev E."/>
            <person name="Babayeva S."/>
            <person name="Izzatullayeva V."/>
            <person name="Mammadov A."/>
            <person name="Mammadov A."/>
            <person name="Sharifova S."/>
            <person name="Ojaghi J."/>
            <person name="Eynullazada K."/>
            <person name="Bayramov B."/>
            <person name="Abdulazimova A."/>
            <person name="Shahmuradov I."/>
        </authorList>
    </citation>
    <scope>NUCLEOTIDE SEQUENCE [LARGE SCALE GENOMIC DNA]</scope>
    <source>
        <strain evidence="2">cv. AG2017</strain>
        <tissue evidence="1">Leaf</tissue>
    </source>
</reference>
<comment type="caution">
    <text evidence="1">The sequence shown here is derived from an EMBL/GenBank/DDBJ whole genome shotgun (WGS) entry which is preliminary data.</text>
</comment>
<keyword evidence="2" id="KW-1185">Reference proteome</keyword>
<dbReference type="AlphaFoldDB" id="A0A2I0KTI1"/>
<protein>
    <submittedName>
        <fullName evidence="1">Uncharacterized protein</fullName>
    </submittedName>
</protein>
<gene>
    <name evidence="1" type="ORF">CRG98_007801</name>
</gene>
<accession>A0A2I0KTI1</accession>
<name>A0A2I0KTI1_PUNGR</name>
<sequence length="136" mass="14651">MCSRLGPHAPDRIALLGSVHLPGRRARRSRRDLPVYDLKVKGRLGIRGKSRRRAGELGDSAGLSDRCSSEQARAYGVLESAVGALEHAVGRQMCTEVRAGMRARAFGSQEHAGCGRARRSTGVRWSINRSVACAGV</sequence>
<evidence type="ECO:0000313" key="2">
    <source>
        <dbReference type="Proteomes" id="UP000233551"/>
    </source>
</evidence>
<proteinExistence type="predicted"/>
<dbReference type="EMBL" id="PGOL01000358">
    <property type="protein sequence ID" value="PKI71785.1"/>
    <property type="molecule type" value="Genomic_DNA"/>
</dbReference>